<evidence type="ECO:0000256" key="1">
    <source>
        <dbReference type="SAM" id="MobiDB-lite"/>
    </source>
</evidence>
<accession>A0A0P0RE27</accession>
<sequence>MRRGFAADGQLRQPGGQTGRRSGVACPEGRATQVVDRFSSGAAAGRE</sequence>
<dbReference type="KEGG" id="bcai:K788_0003062"/>
<dbReference type="EMBL" id="CP012747">
    <property type="protein sequence ID" value="ALL66822.1"/>
    <property type="molecule type" value="Genomic_DNA"/>
</dbReference>
<name>A0A0P0RE27_9BURK</name>
<feature type="region of interest" description="Disordered" evidence="1">
    <location>
        <begin position="1"/>
        <end position="47"/>
    </location>
</feature>
<reference evidence="2 3" key="1">
    <citation type="journal article" date="2014" name="Genome Announc.">
        <title>Draft Genome Sequence of the Haloacid-Degrading Burkholderia caribensis Strain MBA4.</title>
        <authorList>
            <person name="Pan Y."/>
            <person name="Kong K.F."/>
            <person name="Tsang J.S."/>
        </authorList>
    </citation>
    <scope>NUCLEOTIDE SEQUENCE [LARGE SCALE GENOMIC DNA]</scope>
    <source>
        <strain evidence="2 3">MBA4</strain>
    </source>
</reference>
<dbReference type="AlphaFoldDB" id="A0A0P0RE27"/>
<evidence type="ECO:0000313" key="3">
    <source>
        <dbReference type="Proteomes" id="UP000019146"/>
    </source>
</evidence>
<protein>
    <submittedName>
        <fullName evidence="2">Uncharacterized protein</fullName>
    </submittedName>
</protein>
<dbReference type="Proteomes" id="UP000019146">
    <property type="component" value="Chromosome 2"/>
</dbReference>
<evidence type="ECO:0000313" key="2">
    <source>
        <dbReference type="EMBL" id="ALL66822.1"/>
    </source>
</evidence>
<proteinExistence type="predicted"/>
<gene>
    <name evidence="2" type="ORF">K788_0003062</name>
</gene>
<organism evidence="2 3">
    <name type="scientific">Paraburkholderia caribensis MBA4</name>
    <dbReference type="NCBI Taxonomy" id="1323664"/>
    <lineage>
        <taxon>Bacteria</taxon>
        <taxon>Pseudomonadati</taxon>
        <taxon>Pseudomonadota</taxon>
        <taxon>Betaproteobacteria</taxon>
        <taxon>Burkholderiales</taxon>
        <taxon>Burkholderiaceae</taxon>
        <taxon>Paraburkholderia</taxon>
    </lineage>
</organism>